<accession>N1PP76</accession>
<reference evidence="1 2" key="2">
    <citation type="journal article" date="2012" name="PLoS Pathog.">
        <title>Diverse lifestyles and strategies of plant pathogenesis encoded in the genomes of eighteen Dothideomycetes fungi.</title>
        <authorList>
            <person name="Ohm R.A."/>
            <person name="Feau N."/>
            <person name="Henrissat B."/>
            <person name="Schoch C.L."/>
            <person name="Horwitz B.A."/>
            <person name="Barry K.W."/>
            <person name="Condon B.J."/>
            <person name="Copeland A.C."/>
            <person name="Dhillon B."/>
            <person name="Glaser F."/>
            <person name="Hesse C.N."/>
            <person name="Kosti I."/>
            <person name="LaButti K."/>
            <person name="Lindquist E.A."/>
            <person name="Lucas S."/>
            <person name="Salamov A.A."/>
            <person name="Bradshaw R.E."/>
            <person name="Ciuffetti L."/>
            <person name="Hamelin R.C."/>
            <person name="Kema G.H.J."/>
            <person name="Lawrence C."/>
            <person name="Scott J.A."/>
            <person name="Spatafora J.W."/>
            <person name="Turgeon B.G."/>
            <person name="de Wit P.J.G.M."/>
            <person name="Zhong S."/>
            <person name="Goodwin S.B."/>
            <person name="Grigoriev I.V."/>
        </authorList>
    </citation>
    <scope>NUCLEOTIDE SEQUENCE [LARGE SCALE GENOMIC DNA]</scope>
    <source>
        <strain evidence="2">NZE10 / CBS 128990</strain>
    </source>
</reference>
<dbReference type="EMBL" id="KB446539">
    <property type="protein sequence ID" value="EME44175.1"/>
    <property type="molecule type" value="Genomic_DNA"/>
</dbReference>
<organism evidence="1 2">
    <name type="scientific">Dothistroma septosporum (strain NZE10 / CBS 128990)</name>
    <name type="common">Red band needle blight fungus</name>
    <name type="synonym">Mycosphaerella pini</name>
    <dbReference type="NCBI Taxonomy" id="675120"/>
    <lineage>
        <taxon>Eukaryota</taxon>
        <taxon>Fungi</taxon>
        <taxon>Dikarya</taxon>
        <taxon>Ascomycota</taxon>
        <taxon>Pezizomycotina</taxon>
        <taxon>Dothideomycetes</taxon>
        <taxon>Dothideomycetidae</taxon>
        <taxon>Mycosphaerellales</taxon>
        <taxon>Mycosphaerellaceae</taxon>
        <taxon>Dothistroma</taxon>
    </lineage>
</organism>
<sequence length="73" mass="7661">MLTLPFRHLGLVHGKYERPAFVCVGLIATDALLDLCLPHSVHGCSSSRAWTDAAVDDTSDEGDSTISGSGMSA</sequence>
<proteinExistence type="predicted"/>
<dbReference type="AlphaFoldDB" id="N1PP76"/>
<dbReference type="HOGENOM" id="CLU_2704771_0_0_1"/>
<keyword evidence="2" id="KW-1185">Reference proteome</keyword>
<gene>
    <name evidence="1" type="ORF">DOTSEDRAFT_44446</name>
</gene>
<dbReference type="Proteomes" id="UP000016933">
    <property type="component" value="Unassembled WGS sequence"/>
</dbReference>
<reference evidence="2" key="1">
    <citation type="journal article" date="2012" name="PLoS Genet.">
        <title>The genomes of the fungal plant pathogens Cladosporium fulvum and Dothistroma septosporum reveal adaptation to different hosts and lifestyles but also signatures of common ancestry.</title>
        <authorList>
            <person name="de Wit P.J.G.M."/>
            <person name="van der Burgt A."/>
            <person name="Oekmen B."/>
            <person name="Stergiopoulos I."/>
            <person name="Abd-Elsalam K.A."/>
            <person name="Aerts A.L."/>
            <person name="Bahkali A.H."/>
            <person name="Beenen H.G."/>
            <person name="Chettri P."/>
            <person name="Cox M.P."/>
            <person name="Datema E."/>
            <person name="de Vries R.P."/>
            <person name="Dhillon B."/>
            <person name="Ganley A.R."/>
            <person name="Griffiths S.A."/>
            <person name="Guo Y."/>
            <person name="Hamelin R.C."/>
            <person name="Henrissat B."/>
            <person name="Kabir M.S."/>
            <person name="Jashni M.K."/>
            <person name="Kema G."/>
            <person name="Klaubauf S."/>
            <person name="Lapidus A."/>
            <person name="Levasseur A."/>
            <person name="Lindquist E."/>
            <person name="Mehrabi R."/>
            <person name="Ohm R.A."/>
            <person name="Owen T.J."/>
            <person name="Salamov A."/>
            <person name="Schwelm A."/>
            <person name="Schijlen E."/>
            <person name="Sun H."/>
            <person name="van den Burg H.A."/>
            <person name="van Ham R.C.H.J."/>
            <person name="Zhang S."/>
            <person name="Goodwin S.B."/>
            <person name="Grigoriev I.V."/>
            <person name="Collemare J."/>
            <person name="Bradshaw R.E."/>
        </authorList>
    </citation>
    <scope>NUCLEOTIDE SEQUENCE [LARGE SCALE GENOMIC DNA]</scope>
    <source>
        <strain evidence="2">NZE10 / CBS 128990</strain>
    </source>
</reference>
<evidence type="ECO:0000313" key="1">
    <source>
        <dbReference type="EMBL" id="EME44175.1"/>
    </source>
</evidence>
<protein>
    <submittedName>
        <fullName evidence="1">Uncharacterized protein</fullName>
    </submittedName>
</protein>
<evidence type="ECO:0000313" key="2">
    <source>
        <dbReference type="Proteomes" id="UP000016933"/>
    </source>
</evidence>
<name>N1PP76_DOTSN</name>